<dbReference type="RefSeq" id="XP_002773023.1">
    <property type="nucleotide sequence ID" value="XM_002772977.1"/>
</dbReference>
<evidence type="ECO:0000313" key="3">
    <source>
        <dbReference type="Proteomes" id="UP000007800"/>
    </source>
</evidence>
<protein>
    <submittedName>
        <fullName evidence="2">Uncharacterized protein</fullName>
    </submittedName>
</protein>
<dbReference type="EMBL" id="GG681295">
    <property type="protein sequence ID" value="EER04839.1"/>
    <property type="molecule type" value="Genomic_DNA"/>
</dbReference>
<sequence>MRAATSLLTWNKIGMDQLDSFLEGALLRMPKTFQGFTRAGKQMYRNRKFRHSQVIDRVLNIAERPEIASVPWSAIKRTPIDEDDTAQLGTSDPSESDSEGGSDFPY</sequence>
<dbReference type="GeneID" id="9050329"/>
<accession>C5LEM1</accession>
<evidence type="ECO:0000256" key="1">
    <source>
        <dbReference type="SAM" id="MobiDB-lite"/>
    </source>
</evidence>
<reference evidence="2 3" key="1">
    <citation type="submission" date="2008-07" db="EMBL/GenBank/DDBJ databases">
        <authorList>
            <person name="El-Sayed N."/>
            <person name="Caler E."/>
            <person name="Inman J."/>
            <person name="Amedeo P."/>
            <person name="Hass B."/>
            <person name="Wortman J."/>
        </authorList>
    </citation>
    <scope>NUCLEOTIDE SEQUENCE [LARGE SCALE GENOMIC DNA]</scope>
    <source>
        <strain evidence="3">ATCC 50983 / TXsc</strain>
    </source>
</reference>
<keyword evidence="3" id="KW-1185">Reference proteome</keyword>
<name>C5LEM1_PERM5</name>
<dbReference type="AlphaFoldDB" id="C5LEM1"/>
<evidence type="ECO:0000313" key="2">
    <source>
        <dbReference type="EMBL" id="EER04839.1"/>
    </source>
</evidence>
<feature type="region of interest" description="Disordered" evidence="1">
    <location>
        <begin position="75"/>
        <end position="106"/>
    </location>
</feature>
<organism evidence="3">
    <name type="scientific">Perkinsus marinus (strain ATCC 50983 / TXsc)</name>
    <dbReference type="NCBI Taxonomy" id="423536"/>
    <lineage>
        <taxon>Eukaryota</taxon>
        <taxon>Sar</taxon>
        <taxon>Alveolata</taxon>
        <taxon>Perkinsozoa</taxon>
        <taxon>Perkinsea</taxon>
        <taxon>Perkinsida</taxon>
        <taxon>Perkinsidae</taxon>
        <taxon>Perkinsus</taxon>
    </lineage>
</organism>
<proteinExistence type="predicted"/>
<dbReference type="InParanoid" id="C5LEM1"/>
<dbReference type="Proteomes" id="UP000007800">
    <property type="component" value="Unassembled WGS sequence"/>
</dbReference>
<gene>
    <name evidence="2" type="ORF">Pmar_PMAR026391</name>
</gene>